<evidence type="ECO:0000313" key="1">
    <source>
        <dbReference type="EMBL" id="EXF94981.1"/>
    </source>
</evidence>
<dbReference type="AlphaFoldDB" id="A0A010RRD3"/>
<reference evidence="1 2" key="1">
    <citation type="journal article" date="2011" name="J. Bacteriol.">
        <title>Draft genome sequence of the polycyclic aromatic hydrocarbon-degrading, genetically engineered bioluminescent bioreporter Pseudomonas fluorescens HK44.</title>
        <authorList>
            <person name="Chauhan A."/>
            <person name="Layton A.C."/>
            <person name="Williams D.E."/>
            <person name="Smartt A.E."/>
            <person name="Ripp S."/>
            <person name="Karpinets T.V."/>
            <person name="Brown S.D."/>
            <person name="Sayler G.S."/>
        </authorList>
    </citation>
    <scope>NUCLEOTIDE SEQUENCE [LARGE SCALE GENOMIC DNA]</scope>
    <source>
        <strain evidence="1 2">HK44</strain>
    </source>
</reference>
<name>A0A010RRD3_PSEFL</name>
<proteinExistence type="predicted"/>
<dbReference type="HOGENOM" id="CLU_3156822_0_0_6"/>
<comment type="caution">
    <text evidence="1">The sequence shown here is derived from an EMBL/GenBank/DDBJ whole genome shotgun (WGS) entry which is preliminary data.</text>
</comment>
<dbReference type="EMBL" id="AFOY02000009">
    <property type="protein sequence ID" value="EXF94981.1"/>
    <property type="molecule type" value="Genomic_DNA"/>
</dbReference>
<dbReference type="Proteomes" id="UP000022611">
    <property type="component" value="Unassembled WGS sequence"/>
</dbReference>
<gene>
    <name evidence="1" type="ORF">HK44_028845</name>
</gene>
<sequence>MKKTGFGRFFVPVDQHGSVANELLWRGSLLPFGCAAVVKSANEFCQMQ</sequence>
<accession>A0A010RRD3</accession>
<organism evidence="1 2">
    <name type="scientific">Pseudomonas fluorescens HK44</name>
    <dbReference type="NCBI Taxonomy" id="1042209"/>
    <lineage>
        <taxon>Bacteria</taxon>
        <taxon>Pseudomonadati</taxon>
        <taxon>Pseudomonadota</taxon>
        <taxon>Gammaproteobacteria</taxon>
        <taxon>Pseudomonadales</taxon>
        <taxon>Pseudomonadaceae</taxon>
        <taxon>Pseudomonas</taxon>
    </lineage>
</organism>
<protein>
    <submittedName>
        <fullName evidence="1">Uncharacterized protein</fullName>
    </submittedName>
</protein>
<evidence type="ECO:0000313" key="2">
    <source>
        <dbReference type="Proteomes" id="UP000022611"/>
    </source>
</evidence>
<dbReference type="PATRIC" id="fig|1042209.11.peg.2346"/>